<feature type="region of interest" description="Disordered" evidence="2">
    <location>
        <begin position="264"/>
        <end position="350"/>
    </location>
</feature>
<feature type="region of interest" description="Disordered" evidence="2">
    <location>
        <begin position="1158"/>
        <end position="1197"/>
    </location>
</feature>
<comment type="caution">
    <text evidence="3">The sequence shown here is derived from an EMBL/GenBank/DDBJ whole genome shotgun (WGS) entry which is preliminary data.</text>
</comment>
<feature type="compositionally biased region" description="Basic and acidic residues" evidence="2">
    <location>
        <begin position="693"/>
        <end position="703"/>
    </location>
</feature>
<feature type="compositionally biased region" description="Polar residues" evidence="2">
    <location>
        <begin position="177"/>
        <end position="194"/>
    </location>
</feature>
<organism evidence="3 4">
    <name type="scientific">Toxoplasma gondii GAB2-2007-GAL-DOM2</name>
    <dbReference type="NCBI Taxonomy" id="1130820"/>
    <lineage>
        <taxon>Eukaryota</taxon>
        <taxon>Sar</taxon>
        <taxon>Alveolata</taxon>
        <taxon>Apicomplexa</taxon>
        <taxon>Conoidasida</taxon>
        <taxon>Coccidia</taxon>
        <taxon>Eucoccidiorida</taxon>
        <taxon>Eimeriorina</taxon>
        <taxon>Sarcocystidae</taxon>
        <taxon>Toxoplasma</taxon>
    </lineage>
</organism>
<dbReference type="VEuPathDB" id="ToxoDB:TGDOM2_238895"/>
<protein>
    <submittedName>
        <fullName evidence="3">Uncharacterized protein</fullName>
    </submittedName>
</protein>
<feature type="region of interest" description="Disordered" evidence="2">
    <location>
        <begin position="1370"/>
        <end position="1413"/>
    </location>
</feature>
<name>A0A086K5W2_TOXGO</name>
<feature type="compositionally biased region" description="Basic and acidic residues" evidence="2">
    <location>
        <begin position="613"/>
        <end position="627"/>
    </location>
</feature>
<feature type="coiled-coil region" evidence="1">
    <location>
        <begin position="1255"/>
        <end position="1286"/>
    </location>
</feature>
<feature type="compositionally biased region" description="Low complexity" evidence="2">
    <location>
        <begin position="556"/>
        <end position="565"/>
    </location>
</feature>
<feature type="region of interest" description="Disordered" evidence="2">
    <location>
        <begin position="937"/>
        <end position="977"/>
    </location>
</feature>
<evidence type="ECO:0000313" key="3">
    <source>
        <dbReference type="EMBL" id="KFG39780.1"/>
    </source>
</evidence>
<evidence type="ECO:0000256" key="1">
    <source>
        <dbReference type="SAM" id="Coils"/>
    </source>
</evidence>
<evidence type="ECO:0000256" key="2">
    <source>
        <dbReference type="SAM" id="MobiDB-lite"/>
    </source>
</evidence>
<feature type="region of interest" description="Disordered" evidence="2">
    <location>
        <begin position="486"/>
        <end position="643"/>
    </location>
</feature>
<feature type="compositionally biased region" description="Basic and acidic residues" evidence="2">
    <location>
        <begin position="1389"/>
        <end position="1398"/>
    </location>
</feature>
<accession>A0A086K5W2</accession>
<feature type="compositionally biased region" description="Low complexity" evidence="2">
    <location>
        <begin position="309"/>
        <end position="322"/>
    </location>
</feature>
<feature type="compositionally biased region" description="Polar residues" evidence="2">
    <location>
        <begin position="493"/>
        <end position="506"/>
    </location>
</feature>
<reference evidence="3 4" key="1">
    <citation type="submission" date="2014-02" db="EMBL/GenBank/DDBJ databases">
        <authorList>
            <person name="Sibley D."/>
            <person name="Venepally P."/>
            <person name="Karamycheva S."/>
            <person name="Hadjithomas M."/>
            <person name="Khan A."/>
            <person name="Brunk B."/>
            <person name="Roos D."/>
            <person name="Caler E."/>
            <person name="Lorenzi H."/>
        </authorList>
    </citation>
    <scope>NUCLEOTIDE SEQUENCE [LARGE SCALE GENOMIC DNA]</scope>
    <source>
        <strain evidence="3 4">GAB2-2007-GAL-DOM2</strain>
    </source>
</reference>
<proteinExistence type="predicted"/>
<feature type="compositionally biased region" description="Low complexity" evidence="2">
    <location>
        <begin position="772"/>
        <end position="787"/>
    </location>
</feature>
<feature type="compositionally biased region" description="Polar residues" evidence="2">
    <location>
        <begin position="967"/>
        <end position="977"/>
    </location>
</feature>
<sequence>MMDVQSFISGLAGGVQKPIPTQEMRLFMQQQRAAGPPAAATVLQEPRVWAQQHHTQAQNSLPFHGCTNGAGSFQPFYPQHSGLSGDHASFHLNRQPATAIGVPWMSQCGMPNGQRANGYCLPNHYNNPIANSKPAVSNECRPTPLPAPATTTSPCVQARSVAGAGGSQSFEGRKSTSLENPWQDAPRTTSQIQREASPSFRHFDLKEPMAMMDANQPCQVYASQSSTPPSVTHIRHEADPVNMSSVVICKPTLAADRTLPRAQRIPGVLNQTECGRPQAPDTTPHRRLRSSSALPLQSSGSPDTPNSVLGASRRSLSSSGARTRMNQNDGSDWTAAQGDDSVKTAEQAPSGHGRLIESAVETLPSVNPPRPNFSSSTRLQSYEQCVSEESAGALAADTSGVTAGSRKPTMNAQRIAGSRRPAPRTCASVGTINPRNVSNIGEKYKDRLLSSNAERKCSRPEMRKSLWEANTKTRVCPTTSALPRSDIAAPVTANPTHKSKASPNSTVRGSALSGGRSRGNRGLNVRSSSKESEASDTKMLGEVKPPTAGALSTDQSRLAALSRAAVAPGKALPRGVQKNPSNPLLTSDSGRETALTEKIPPSRRGIPTLTRLELGKHSRSTDRRHSDLSASHGRLPPLSGKVDGDECDIGESYARRRRYSMLRRGTVSSPVSRLVSAEGNSRTAARSGTGTRPRPETVAERAPRRPGLNSILRNSNGTDSLKTRTFGARSGVLRAAASRKQSAGVPSGNVEGNRSRESSSTVGGRRLESGDSKSTGGTSRSTSSLESAVLPEVSLPQDDDTHSDLCGKVRDALLQGSGMEESRLENSVRFSRFESGLDEEPNIDEDEVVLSGHSDVTTGPFLGIEVLHEDRRHSKPASDSQTTCLHPDYRRTRSLPGEEEMKGGAALNETRMMQACGTVMPPNRKTQNSTMPAVMKDETTVQSTTPSEGAAMSERSTSVSRGGCSTPPRSVSDVSGPQTWEVSSAAVTPVVEDVVLDDASVTVVPGRTGAAAGVGITKQGLLREAPLVSDHEAICQPERDSATMSLDREAAEFTTGERRRETVSAVTEAAHVLTSNSCHVPGRESRGKINQAAGNPCRPGAVTHQQPGVEESAYYSQAQSDVLIASGAHHLSAPREQMSLPVEQNTAEITDQACAKRNKTPNEKGEVRPSTLSVESSAECAKDQQNPGIFPQAASKAPTGACVSPLEASASIPDSASAAAQHAQAEEQLRQQVRAKIEHKFRQLQDEQLRQHCLAQQQQQLLQQVNLRKKEALQQAEQRAQMVQQQIHTQKLGQGLVKVSQVQLGTSVTVPGPVNHQHPNLQRPAVHHLAGIAQPQGIGESAKSLTGYPNLRQLSGVHQEPQQRVVLRPAVSEQQLRRPTLSHSPARRAVPEQERRVGGETQQSNIASHEAAAGQARAAELQRRLEIVRETNILRAFYSSAEVRTPAFAVAAMEETHLDCHGDRDPHRPLRAPSAKGEPLSALARRYLHSQSLTASACHPTGRQEHEAFVRELWSEKHRTQQDELRRNLALYQQGRPNGLAAAGIDPAAAFNALRVSETAFQQPTAVSFVGPCPTAGAPLPMTGAGSIEEPFPLVAPSSLARPGPSPLSAGMCHLPMGDKGRADVSPMANLSRFVRERHVVAHPVVAVGNHVPM</sequence>
<feature type="region of interest" description="Disordered" evidence="2">
    <location>
        <begin position="871"/>
        <end position="900"/>
    </location>
</feature>
<keyword evidence="1" id="KW-0175">Coiled coil</keyword>
<gene>
    <name evidence="3" type="ORF">TGDOM2_238895</name>
</gene>
<dbReference type="SMR" id="A0A086K5W2"/>
<feature type="compositionally biased region" description="Polar residues" evidence="2">
    <location>
        <begin position="578"/>
        <end position="588"/>
    </location>
</feature>
<dbReference type="OrthoDB" id="330798at2759"/>
<evidence type="ECO:0000313" key="4">
    <source>
        <dbReference type="Proteomes" id="UP000028837"/>
    </source>
</evidence>
<feature type="compositionally biased region" description="Polar residues" evidence="2">
    <location>
        <begin position="678"/>
        <end position="690"/>
    </location>
</feature>
<dbReference type="Proteomes" id="UP000028837">
    <property type="component" value="Unassembled WGS sequence"/>
</dbReference>
<feature type="region of interest" description="Disordered" evidence="2">
    <location>
        <begin position="163"/>
        <end position="194"/>
    </location>
</feature>
<feature type="region of interest" description="Disordered" evidence="2">
    <location>
        <begin position="664"/>
        <end position="801"/>
    </location>
</feature>
<feature type="region of interest" description="Disordered" evidence="2">
    <location>
        <begin position="393"/>
        <end position="425"/>
    </location>
</feature>
<feature type="compositionally biased region" description="Low complexity" evidence="2">
    <location>
        <begin position="290"/>
        <end position="302"/>
    </location>
</feature>
<feature type="compositionally biased region" description="Polar residues" evidence="2">
    <location>
        <begin position="711"/>
        <end position="720"/>
    </location>
</feature>
<feature type="compositionally biased region" description="Basic and acidic residues" evidence="2">
    <location>
        <begin position="528"/>
        <end position="541"/>
    </location>
</feature>
<feature type="compositionally biased region" description="Low complexity" evidence="2">
    <location>
        <begin position="507"/>
        <end position="527"/>
    </location>
</feature>
<dbReference type="EMBL" id="AHZU02000820">
    <property type="protein sequence ID" value="KFG39780.1"/>
    <property type="molecule type" value="Genomic_DNA"/>
</dbReference>